<evidence type="ECO:0000256" key="1">
    <source>
        <dbReference type="SAM" id="SignalP"/>
    </source>
</evidence>
<keyword evidence="4" id="KW-1185">Reference proteome</keyword>
<dbReference type="RefSeq" id="WP_379875532.1">
    <property type="nucleotide sequence ID" value="NZ_JBHUIP010000004.1"/>
</dbReference>
<evidence type="ECO:0000313" key="4">
    <source>
        <dbReference type="Proteomes" id="UP001597295"/>
    </source>
</evidence>
<evidence type="ECO:0000313" key="3">
    <source>
        <dbReference type="EMBL" id="MFD2262573.1"/>
    </source>
</evidence>
<name>A0ABW5DN63_9PROT</name>
<sequence>MRSVLQAAFGGVLGVLAASVSLPAMAQAPLSTTSADEIARFETWKIGFIADASAAGIARSTAETALAGMVPLARVVELDRKQPEKTVTFADYRKRVVNAQRIKTAKAKLQEHRQLLNRVSAQFGVPARYLVALWAVETDFGRFTGGFDVVPALATLAFEGRRAELFRGELIEALKIIDRGEAPRGGLRGSWAGAMGQCQFMPSSFNKLAIDFDGDGRRDIWNSLPDVFGSMANYLKEQGWQPGVVWGRAVHVPSDATNLPIGIDTRKPLAEWQKLGLRAIDGKPLPHADVEASLVMPDGITGPGFLVYDNFRTLMQWNRSTYFATSIGLLADMIGDA</sequence>
<dbReference type="InterPro" id="IPR031304">
    <property type="entry name" value="SLT_2"/>
</dbReference>
<accession>A0ABW5DN63</accession>
<dbReference type="PANTHER" id="PTHR30163">
    <property type="entry name" value="MEMBRANE-BOUND LYTIC MUREIN TRANSGLYCOSYLASE B"/>
    <property type="match status" value="1"/>
</dbReference>
<evidence type="ECO:0000259" key="2">
    <source>
        <dbReference type="Pfam" id="PF13406"/>
    </source>
</evidence>
<comment type="caution">
    <text evidence="3">The sequence shown here is derived from an EMBL/GenBank/DDBJ whole genome shotgun (WGS) entry which is preliminary data.</text>
</comment>
<gene>
    <name evidence="3" type="ORF">ACFSM5_06710</name>
</gene>
<dbReference type="InterPro" id="IPR023346">
    <property type="entry name" value="Lysozyme-like_dom_sf"/>
</dbReference>
<protein>
    <submittedName>
        <fullName evidence="3">Lytic transglycosylase domain-containing protein</fullName>
    </submittedName>
</protein>
<organism evidence="3 4">
    <name type="scientific">Lacibacterium aquatile</name>
    <dbReference type="NCBI Taxonomy" id="1168082"/>
    <lineage>
        <taxon>Bacteria</taxon>
        <taxon>Pseudomonadati</taxon>
        <taxon>Pseudomonadota</taxon>
        <taxon>Alphaproteobacteria</taxon>
        <taxon>Rhodospirillales</taxon>
        <taxon>Rhodospirillaceae</taxon>
    </lineage>
</organism>
<dbReference type="EMBL" id="JBHUIP010000004">
    <property type="protein sequence ID" value="MFD2262573.1"/>
    <property type="molecule type" value="Genomic_DNA"/>
</dbReference>
<dbReference type="Pfam" id="PF13406">
    <property type="entry name" value="SLT_2"/>
    <property type="match status" value="1"/>
</dbReference>
<dbReference type="CDD" id="cd13399">
    <property type="entry name" value="Slt35-like"/>
    <property type="match status" value="1"/>
</dbReference>
<dbReference type="NCBIfam" id="TIGR02283">
    <property type="entry name" value="MltB_2"/>
    <property type="match status" value="1"/>
</dbReference>
<dbReference type="PANTHER" id="PTHR30163:SF8">
    <property type="entry name" value="LYTIC MUREIN TRANSGLYCOSYLASE"/>
    <property type="match status" value="1"/>
</dbReference>
<dbReference type="Gene3D" id="1.10.530.10">
    <property type="match status" value="1"/>
</dbReference>
<reference evidence="4" key="1">
    <citation type="journal article" date="2019" name="Int. J. Syst. Evol. Microbiol.">
        <title>The Global Catalogue of Microorganisms (GCM) 10K type strain sequencing project: providing services to taxonomists for standard genome sequencing and annotation.</title>
        <authorList>
            <consortium name="The Broad Institute Genomics Platform"/>
            <consortium name="The Broad Institute Genome Sequencing Center for Infectious Disease"/>
            <person name="Wu L."/>
            <person name="Ma J."/>
        </authorList>
    </citation>
    <scope>NUCLEOTIDE SEQUENCE [LARGE SCALE GENOMIC DNA]</scope>
    <source>
        <strain evidence="4">CGMCC 1.19062</strain>
    </source>
</reference>
<dbReference type="InterPro" id="IPR043426">
    <property type="entry name" value="MltB-like"/>
</dbReference>
<dbReference type="Proteomes" id="UP001597295">
    <property type="component" value="Unassembled WGS sequence"/>
</dbReference>
<proteinExistence type="predicted"/>
<feature type="domain" description="Transglycosylase SLT" evidence="2">
    <location>
        <begin position="41"/>
        <end position="332"/>
    </location>
</feature>
<dbReference type="SUPFAM" id="SSF53955">
    <property type="entry name" value="Lysozyme-like"/>
    <property type="match status" value="1"/>
</dbReference>
<feature type="signal peptide" evidence="1">
    <location>
        <begin position="1"/>
        <end position="26"/>
    </location>
</feature>
<dbReference type="Gene3D" id="1.10.8.350">
    <property type="entry name" value="Bacterial muramidase"/>
    <property type="match status" value="1"/>
</dbReference>
<feature type="chain" id="PRO_5046047701" evidence="1">
    <location>
        <begin position="27"/>
        <end position="337"/>
    </location>
</feature>
<keyword evidence="1" id="KW-0732">Signal</keyword>
<dbReference type="InterPro" id="IPR011970">
    <property type="entry name" value="MltB_2"/>
</dbReference>